<dbReference type="AlphaFoldDB" id="A0A1E7FHC2"/>
<proteinExistence type="predicted"/>
<sequence length="225" mass="24881">MVASLTSVPSSASAASDDRLFRPNPLLNPVLEQLRIWEQVDKDNMKYGGELEAGDAGNKGKVDAYPTLLVPILKIDQELNEINTLVHSGDNNNNSNKPSKDAMSKALTILQSPTYDKITFKKTFNKYGDNIYYSDPDRANAYLGGGATPKNEQSIAYLLRNDILTNMENLRAELEFLIKTPEEENESVEDLYTYTAIVTSAMKKYLAIVPPNELKEAQAALLASS</sequence>
<reference evidence="1 2" key="1">
    <citation type="submission" date="2016-09" db="EMBL/GenBank/DDBJ databases">
        <title>Extensive genetic diversity and differential bi-allelic expression allows diatom success in the polar Southern Ocean.</title>
        <authorList>
            <consortium name="DOE Joint Genome Institute"/>
            <person name="Mock T."/>
            <person name="Otillar R.P."/>
            <person name="Strauss J."/>
            <person name="Dupont C."/>
            <person name="Frickenhaus S."/>
            <person name="Maumus F."/>
            <person name="Mcmullan M."/>
            <person name="Sanges R."/>
            <person name="Schmutz J."/>
            <person name="Toseland A."/>
            <person name="Valas R."/>
            <person name="Veluchamy A."/>
            <person name="Ward B.J."/>
            <person name="Allen A."/>
            <person name="Barry K."/>
            <person name="Falciatore A."/>
            <person name="Ferrante M."/>
            <person name="Fortunato A.E."/>
            <person name="Gloeckner G."/>
            <person name="Gruber A."/>
            <person name="Hipkin R."/>
            <person name="Janech M."/>
            <person name="Kroth P."/>
            <person name="Leese F."/>
            <person name="Lindquist E."/>
            <person name="Lyon B.R."/>
            <person name="Martin J."/>
            <person name="Mayer C."/>
            <person name="Parker M."/>
            <person name="Quesneville H."/>
            <person name="Raymond J."/>
            <person name="Uhlig C."/>
            <person name="Valentin K.U."/>
            <person name="Worden A.Z."/>
            <person name="Armbrust E.V."/>
            <person name="Bowler C."/>
            <person name="Green B."/>
            <person name="Moulton V."/>
            <person name="Van Oosterhout C."/>
            <person name="Grigoriev I."/>
        </authorList>
    </citation>
    <scope>NUCLEOTIDE SEQUENCE [LARGE SCALE GENOMIC DNA]</scope>
    <source>
        <strain evidence="1 2">CCMP1102</strain>
    </source>
</reference>
<dbReference type="InParanoid" id="A0A1E7FHC2"/>
<dbReference type="KEGG" id="fcy:FRACYDRAFT_184259"/>
<accession>A0A1E7FHC2</accession>
<protein>
    <submittedName>
        <fullName evidence="1">Uncharacterized protein</fullName>
    </submittedName>
</protein>
<evidence type="ECO:0000313" key="1">
    <source>
        <dbReference type="EMBL" id="OEU17569.1"/>
    </source>
</evidence>
<evidence type="ECO:0000313" key="2">
    <source>
        <dbReference type="Proteomes" id="UP000095751"/>
    </source>
</evidence>
<keyword evidence="2" id="KW-1185">Reference proteome</keyword>
<dbReference type="EMBL" id="KV784357">
    <property type="protein sequence ID" value="OEU17569.1"/>
    <property type="molecule type" value="Genomic_DNA"/>
</dbReference>
<organism evidence="1 2">
    <name type="scientific">Fragilariopsis cylindrus CCMP1102</name>
    <dbReference type="NCBI Taxonomy" id="635003"/>
    <lineage>
        <taxon>Eukaryota</taxon>
        <taxon>Sar</taxon>
        <taxon>Stramenopiles</taxon>
        <taxon>Ochrophyta</taxon>
        <taxon>Bacillariophyta</taxon>
        <taxon>Bacillariophyceae</taxon>
        <taxon>Bacillariophycidae</taxon>
        <taxon>Bacillariales</taxon>
        <taxon>Bacillariaceae</taxon>
        <taxon>Fragilariopsis</taxon>
    </lineage>
</organism>
<dbReference type="Proteomes" id="UP000095751">
    <property type="component" value="Unassembled WGS sequence"/>
</dbReference>
<dbReference type="OrthoDB" id="202221at2759"/>
<name>A0A1E7FHC2_9STRA</name>
<gene>
    <name evidence="1" type="ORF">FRACYDRAFT_184259</name>
</gene>